<evidence type="ECO:0000256" key="1">
    <source>
        <dbReference type="SAM" id="MobiDB-lite"/>
    </source>
</evidence>
<reference evidence="2 3" key="1">
    <citation type="journal article" date="2023" name="J. Hered.">
        <title>Chromosome-level genome of the wood stork (Mycteria americana) provides insight into avian chromosome evolution.</title>
        <authorList>
            <person name="Flamio R. Jr."/>
            <person name="Ramstad K.M."/>
        </authorList>
    </citation>
    <scope>NUCLEOTIDE SEQUENCE [LARGE SCALE GENOMIC DNA]</scope>
    <source>
        <strain evidence="2">JAX WOST 10</strain>
    </source>
</reference>
<dbReference type="AlphaFoldDB" id="A0AAN7SJJ2"/>
<proteinExistence type="predicted"/>
<gene>
    <name evidence="2" type="ORF">QYF61_024785</name>
</gene>
<dbReference type="Proteomes" id="UP001333110">
    <property type="component" value="Unassembled WGS sequence"/>
</dbReference>
<keyword evidence="3" id="KW-1185">Reference proteome</keyword>
<dbReference type="EMBL" id="JAUNZN010000001">
    <property type="protein sequence ID" value="KAK4832666.1"/>
    <property type="molecule type" value="Genomic_DNA"/>
</dbReference>
<comment type="caution">
    <text evidence="2">The sequence shown here is derived from an EMBL/GenBank/DDBJ whole genome shotgun (WGS) entry which is preliminary data.</text>
</comment>
<organism evidence="2 3">
    <name type="scientific">Mycteria americana</name>
    <name type="common">Wood stork</name>
    <dbReference type="NCBI Taxonomy" id="33587"/>
    <lineage>
        <taxon>Eukaryota</taxon>
        <taxon>Metazoa</taxon>
        <taxon>Chordata</taxon>
        <taxon>Craniata</taxon>
        <taxon>Vertebrata</taxon>
        <taxon>Euteleostomi</taxon>
        <taxon>Archelosauria</taxon>
        <taxon>Archosauria</taxon>
        <taxon>Dinosauria</taxon>
        <taxon>Saurischia</taxon>
        <taxon>Theropoda</taxon>
        <taxon>Coelurosauria</taxon>
        <taxon>Aves</taxon>
        <taxon>Neognathae</taxon>
        <taxon>Neoaves</taxon>
        <taxon>Aequornithes</taxon>
        <taxon>Ciconiiformes</taxon>
        <taxon>Ciconiidae</taxon>
        <taxon>Mycteria</taxon>
    </lineage>
</organism>
<name>A0AAN7SJJ2_MYCAM</name>
<feature type="region of interest" description="Disordered" evidence="1">
    <location>
        <begin position="199"/>
        <end position="218"/>
    </location>
</feature>
<accession>A0AAN7SJJ2</accession>
<sequence length="218" mass="24217">MIEHWHWLSQEAVESPSLELFKSLLDMEHVLAEKGKRRFVRVQHEWGGSLGDGTPTMGAPQSSHGLGRDQQPRAGLKRGSWAHKTPRAKPTLRYLENAAVARGNVREKQNPREINGNERARRTARRQESWAMVSLLVALLWEITPMGFKPSPWGLSVCHQWYPGEKTAGKGGQGAKAPSLVLQSCKEGTVPVPLCQVAPGQGLPNPSSHMDQFPRKLL</sequence>
<evidence type="ECO:0000313" key="3">
    <source>
        <dbReference type="Proteomes" id="UP001333110"/>
    </source>
</evidence>
<protein>
    <submittedName>
        <fullName evidence="2">Uncharacterized protein</fullName>
    </submittedName>
</protein>
<feature type="region of interest" description="Disordered" evidence="1">
    <location>
        <begin position="49"/>
        <end position="88"/>
    </location>
</feature>
<evidence type="ECO:0000313" key="2">
    <source>
        <dbReference type="EMBL" id="KAK4832666.1"/>
    </source>
</evidence>